<sequence>MSCGRLISLALLGCLLLASSCGGGDAEANVEVSMPDVVEAEIGETVIINCEFSLPENSSYAYINWFSGEKMARKKIISLIQDKEDWAEDQYRDRLNIAKDFSLVIRKVTVQDAKTYICQVGLGSLGVSENQTKLQVSKAPELPEVQLVKDGFRAAEPTPQEIATCTARNGYPAPSIIWYKNREVLHPKDKETEIRATVITESSGLITILSMLSIQVVKEDREAQFHCQVNYTLMGTNKTAVSESFKINVLYATQNVTFTLDQANQELKEGDNATLVCEGDGNPPPEYTLFKTEDTQFLAPDGRLLFSSVLRNDSGVYVCKALDLHTFEEFAASVDLMVNYLDVPTIFPAGPQEPAEGEDLL</sequence>
<dbReference type="Pfam" id="PF13927">
    <property type="entry name" value="Ig_3"/>
    <property type="match status" value="1"/>
</dbReference>
<feature type="domain" description="Ig-like" evidence="7">
    <location>
        <begin position="28"/>
        <end position="137"/>
    </location>
</feature>
<evidence type="ECO:0000256" key="6">
    <source>
        <dbReference type="SAM" id="SignalP"/>
    </source>
</evidence>
<dbReference type="PANTHER" id="PTHR45889:SF3">
    <property type="entry name" value="CELL ADHESION MOLECULE 4"/>
    <property type="match status" value="1"/>
</dbReference>
<dbReference type="GO" id="GO:0035020">
    <property type="term" value="P:regulation of Rac protein signal transduction"/>
    <property type="evidence" value="ECO:0007669"/>
    <property type="project" value="TreeGrafter"/>
</dbReference>
<dbReference type="InterPro" id="IPR013106">
    <property type="entry name" value="Ig_V-set"/>
</dbReference>
<evidence type="ECO:0000256" key="5">
    <source>
        <dbReference type="ARBA" id="ARBA00023157"/>
    </source>
</evidence>
<dbReference type="SUPFAM" id="SSF48726">
    <property type="entry name" value="Immunoglobulin"/>
    <property type="match status" value="3"/>
</dbReference>
<evidence type="ECO:0000256" key="1">
    <source>
        <dbReference type="ARBA" id="ARBA00004167"/>
    </source>
</evidence>
<dbReference type="InterPro" id="IPR036179">
    <property type="entry name" value="Ig-like_dom_sf"/>
</dbReference>
<dbReference type="GeneID" id="106556155"/>
<dbReference type="PROSITE" id="PS50835">
    <property type="entry name" value="IG_LIKE"/>
    <property type="match status" value="3"/>
</dbReference>
<feature type="chain" id="PRO_5026836000" evidence="6">
    <location>
        <begin position="27"/>
        <end position="361"/>
    </location>
</feature>
<dbReference type="InterPro" id="IPR007110">
    <property type="entry name" value="Ig-like_dom"/>
</dbReference>
<keyword evidence="5" id="KW-1015">Disulfide bond</keyword>
<dbReference type="Gene3D" id="2.60.40.10">
    <property type="entry name" value="Immunoglobulins"/>
    <property type="match status" value="3"/>
</dbReference>
<keyword evidence="8" id="KW-1185">Reference proteome</keyword>
<dbReference type="SMART" id="SM00406">
    <property type="entry name" value="IGv"/>
    <property type="match status" value="1"/>
</dbReference>
<dbReference type="GO" id="GO:0016020">
    <property type="term" value="C:membrane"/>
    <property type="evidence" value="ECO:0007669"/>
    <property type="project" value="UniProtKB-SubCell"/>
</dbReference>
<gene>
    <name evidence="9" type="primary">LOC106556155</name>
</gene>
<dbReference type="InterPro" id="IPR003599">
    <property type="entry name" value="Ig_sub"/>
</dbReference>
<feature type="non-terminal residue" evidence="9">
    <location>
        <position position="361"/>
    </location>
</feature>
<dbReference type="GO" id="GO:0044291">
    <property type="term" value="C:cell-cell contact zone"/>
    <property type="evidence" value="ECO:0007669"/>
    <property type="project" value="TreeGrafter"/>
</dbReference>
<dbReference type="SMART" id="SM00409">
    <property type="entry name" value="IG"/>
    <property type="match status" value="3"/>
</dbReference>
<evidence type="ECO:0000313" key="9">
    <source>
        <dbReference type="RefSeq" id="XP_013930607.1"/>
    </source>
</evidence>
<organism evidence="8 9">
    <name type="scientific">Thamnophis sirtalis</name>
    <dbReference type="NCBI Taxonomy" id="35019"/>
    <lineage>
        <taxon>Eukaryota</taxon>
        <taxon>Metazoa</taxon>
        <taxon>Chordata</taxon>
        <taxon>Craniata</taxon>
        <taxon>Vertebrata</taxon>
        <taxon>Euteleostomi</taxon>
        <taxon>Lepidosauria</taxon>
        <taxon>Squamata</taxon>
        <taxon>Bifurcata</taxon>
        <taxon>Unidentata</taxon>
        <taxon>Episquamata</taxon>
        <taxon>Toxicofera</taxon>
        <taxon>Serpentes</taxon>
        <taxon>Colubroidea</taxon>
        <taxon>Colubridae</taxon>
        <taxon>Natricinae</taxon>
        <taxon>Thamnophis</taxon>
    </lineage>
</organism>
<dbReference type="KEGG" id="tsr:106556155"/>
<evidence type="ECO:0000313" key="8">
    <source>
        <dbReference type="Proteomes" id="UP000504617"/>
    </source>
</evidence>
<dbReference type="GO" id="GO:0061041">
    <property type="term" value="P:regulation of wound healing"/>
    <property type="evidence" value="ECO:0007669"/>
    <property type="project" value="TreeGrafter"/>
</dbReference>
<feature type="signal peptide" evidence="6">
    <location>
        <begin position="1"/>
        <end position="26"/>
    </location>
</feature>
<dbReference type="GO" id="GO:0043184">
    <property type="term" value="F:vascular endothelial growth factor receptor 2 binding"/>
    <property type="evidence" value="ECO:0007669"/>
    <property type="project" value="TreeGrafter"/>
</dbReference>
<proteinExistence type="predicted"/>
<accession>A0A6I9Z1W5</accession>
<reference evidence="9" key="1">
    <citation type="submission" date="2025-08" db="UniProtKB">
        <authorList>
            <consortium name="RefSeq"/>
        </authorList>
    </citation>
    <scope>IDENTIFICATION</scope>
</reference>
<name>A0A6I9Z1W5_9SAUR</name>
<keyword evidence="4" id="KW-0472">Membrane</keyword>
<dbReference type="SMART" id="SM00408">
    <property type="entry name" value="IGc2"/>
    <property type="match status" value="1"/>
</dbReference>
<feature type="domain" description="Ig-like" evidence="7">
    <location>
        <begin position="254"/>
        <end position="335"/>
    </location>
</feature>
<protein>
    <submittedName>
        <fullName evidence="9">Cell surface glycoprotein MUC18-like</fullName>
    </submittedName>
</protein>
<dbReference type="InterPro" id="IPR003598">
    <property type="entry name" value="Ig_sub2"/>
</dbReference>
<evidence type="ECO:0000256" key="4">
    <source>
        <dbReference type="ARBA" id="ARBA00023136"/>
    </source>
</evidence>
<keyword evidence="6" id="KW-0732">Signal</keyword>
<feature type="domain" description="Ig-like" evidence="7">
    <location>
        <begin position="143"/>
        <end position="248"/>
    </location>
</feature>
<dbReference type="InterPro" id="IPR013783">
    <property type="entry name" value="Ig-like_fold"/>
</dbReference>
<dbReference type="CDD" id="cd00096">
    <property type="entry name" value="Ig"/>
    <property type="match status" value="1"/>
</dbReference>
<dbReference type="OrthoDB" id="10010939at2759"/>
<dbReference type="Pfam" id="PF07686">
    <property type="entry name" value="V-set"/>
    <property type="match status" value="1"/>
</dbReference>
<keyword evidence="2" id="KW-0812">Transmembrane</keyword>
<evidence type="ECO:0000256" key="2">
    <source>
        <dbReference type="ARBA" id="ARBA00022692"/>
    </source>
</evidence>
<evidence type="ECO:0000256" key="3">
    <source>
        <dbReference type="ARBA" id="ARBA00022989"/>
    </source>
</evidence>
<dbReference type="CDD" id="cd00099">
    <property type="entry name" value="IgV"/>
    <property type="match status" value="1"/>
</dbReference>
<dbReference type="GO" id="GO:0007156">
    <property type="term" value="P:homophilic cell adhesion via plasma membrane adhesion molecules"/>
    <property type="evidence" value="ECO:0007669"/>
    <property type="project" value="TreeGrafter"/>
</dbReference>
<dbReference type="AlphaFoldDB" id="A0A6I9Z1W5"/>
<dbReference type="PANTHER" id="PTHR45889">
    <property type="entry name" value="IG-LIKE DOMAIN-CONTAINING PROTEIN"/>
    <property type="match status" value="1"/>
</dbReference>
<dbReference type="Pfam" id="PF08205">
    <property type="entry name" value="C2-set_2"/>
    <property type="match status" value="1"/>
</dbReference>
<dbReference type="RefSeq" id="XP_013930607.1">
    <property type="nucleotide sequence ID" value="XM_014075132.1"/>
</dbReference>
<dbReference type="Proteomes" id="UP000504617">
    <property type="component" value="Unplaced"/>
</dbReference>
<keyword evidence="3" id="KW-1133">Transmembrane helix</keyword>
<dbReference type="InterPro" id="IPR013162">
    <property type="entry name" value="CD80_C2-set"/>
</dbReference>
<dbReference type="PROSITE" id="PS51257">
    <property type="entry name" value="PROKAR_LIPOPROTEIN"/>
    <property type="match status" value="1"/>
</dbReference>
<comment type="subcellular location">
    <subcellularLocation>
        <location evidence="1">Membrane</location>
        <topology evidence="1">Single-pass membrane protein</topology>
    </subcellularLocation>
</comment>
<evidence type="ECO:0000259" key="7">
    <source>
        <dbReference type="PROSITE" id="PS50835"/>
    </source>
</evidence>